<protein>
    <submittedName>
        <fullName evidence="1">Uncharacterized protein</fullName>
    </submittedName>
</protein>
<evidence type="ECO:0000313" key="2">
    <source>
        <dbReference type="Proteomes" id="UP001056120"/>
    </source>
</evidence>
<proteinExistence type="predicted"/>
<reference evidence="1 2" key="2">
    <citation type="journal article" date="2022" name="Mol. Ecol. Resour.">
        <title>The genomes of chicory, endive, great burdock and yacon provide insights into Asteraceae paleo-polyploidization history and plant inulin production.</title>
        <authorList>
            <person name="Fan W."/>
            <person name="Wang S."/>
            <person name="Wang H."/>
            <person name="Wang A."/>
            <person name="Jiang F."/>
            <person name="Liu H."/>
            <person name="Zhao H."/>
            <person name="Xu D."/>
            <person name="Zhang Y."/>
        </authorList>
    </citation>
    <scope>NUCLEOTIDE SEQUENCE [LARGE SCALE GENOMIC DNA]</scope>
    <source>
        <strain evidence="2">cv. Yunnan</strain>
        <tissue evidence="1">Leaves</tissue>
    </source>
</reference>
<sequence>MVNWWAHLSHEIVNSLDCAVIGPGTHRMILYLITYSKEDEVTFESLFWDRKVLYYCHAWMRSMPCTNPDCLYLHEFGSQEDSFTNYEIISEYTRP</sequence>
<dbReference type="Proteomes" id="UP001056120">
    <property type="component" value="Linkage Group LG02"/>
</dbReference>
<reference evidence="2" key="1">
    <citation type="journal article" date="2022" name="Mol. Ecol. Resour.">
        <title>The genomes of chicory, endive, great burdock and yacon provide insights into Asteraceae palaeo-polyploidization history and plant inulin production.</title>
        <authorList>
            <person name="Fan W."/>
            <person name="Wang S."/>
            <person name="Wang H."/>
            <person name="Wang A."/>
            <person name="Jiang F."/>
            <person name="Liu H."/>
            <person name="Zhao H."/>
            <person name="Xu D."/>
            <person name="Zhang Y."/>
        </authorList>
    </citation>
    <scope>NUCLEOTIDE SEQUENCE [LARGE SCALE GENOMIC DNA]</scope>
    <source>
        <strain evidence="2">cv. Yunnan</strain>
    </source>
</reference>
<evidence type="ECO:0000313" key="1">
    <source>
        <dbReference type="EMBL" id="KAI3824257.1"/>
    </source>
</evidence>
<gene>
    <name evidence="1" type="ORF">L1987_05708</name>
</gene>
<keyword evidence="2" id="KW-1185">Reference proteome</keyword>
<name>A0ACB9JW74_9ASTR</name>
<dbReference type="EMBL" id="CM042019">
    <property type="protein sequence ID" value="KAI3824257.1"/>
    <property type="molecule type" value="Genomic_DNA"/>
</dbReference>
<comment type="caution">
    <text evidence="1">The sequence shown here is derived from an EMBL/GenBank/DDBJ whole genome shotgun (WGS) entry which is preliminary data.</text>
</comment>
<accession>A0ACB9JW74</accession>
<organism evidence="1 2">
    <name type="scientific">Smallanthus sonchifolius</name>
    <dbReference type="NCBI Taxonomy" id="185202"/>
    <lineage>
        <taxon>Eukaryota</taxon>
        <taxon>Viridiplantae</taxon>
        <taxon>Streptophyta</taxon>
        <taxon>Embryophyta</taxon>
        <taxon>Tracheophyta</taxon>
        <taxon>Spermatophyta</taxon>
        <taxon>Magnoliopsida</taxon>
        <taxon>eudicotyledons</taxon>
        <taxon>Gunneridae</taxon>
        <taxon>Pentapetalae</taxon>
        <taxon>asterids</taxon>
        <taxon>campanulids</taxon>
        <taxon>Asterales</taxon>
        <taxon>Asteraceae</taxon>
        <taxon>Asteroideae</taxon>
        <taxon>Heliantheae alliance</taxon>
        <taxon>Millerieae</taxon>
        <taxon>Smallanthus</taxon>
    </lineage>
</organism>